<dbReference type="AlphaFoldDB" id="A0A1I1ZS38"/>
<dbReference type="EMBL" id="FOND01000003">
    <property type="protein sequence ID" value="SFE34422.1"/>
    <property type="molecule type" value="Genomic_DNA"/>
</dbReference>
<evidence type="ECO:0000313" key="1">
    <source>
        <dbReference type="EMBL" id="SFE34422.1"/>
    </source>
</evidence>
<proteinExistence type="predicted"/>
<evidence type="ECO:0000313" key="2">
    <source>
        <dbReference type="Proteomes" id="UP000198589"/>
    </source>
</evidence>
<organism evidence="1 2">
    <name type="scientific">Blastococcus tunisiensis</name>
    <dbReference type="NCBI Taxonomy" id="1798228"/>
    <lineage>
        <taxon>Bacteria</taxon>
        <taxon>Bacillati</taxon>
        <taxon>Actinomycetota</taxon>
        <taxon>Actinomycetes</taxon>
        <taxon>Geodermatophilales</taxon>
        <taxon>Geodermatophilaceae</taxon>
        <taxon>Blastococcus</taxon>
    </lineage>
</organism>
<dbReference type="RefSeq" id="WP_092195691.1">
    <property type="nucleotide sequence ID" value="NZ_FOND01000003.1"/>
</dbReference>
<dbReference type="OrthoDB" id="5195011at2"/>
<gene>
    <name evidence="1" type="ORF">SAMN05216574_103130</name>
</gene>
<dbReference type="Proteomes" id="UP000198589">
    <property type="component" value="Unassembled WGS sequence"/>
</dbReference>
<sequence length="94" mass="10391">MFPQHRSSVASCSLKLYVTVSDLASVQRVLVLLTGRAYRITRFEAEEAGSGSWRLALDCTADDRDADLLEARLLRLPTVLRVDRRRGLSLAGTG</sequence>
<keyword evidence="2" id="KW-1185">Reference proteome</keyword>
<reference evidence="2" key="1">
    <citation type="submission" date="2016-10" db="EMBL/GenBank/DDBJ databases">
        <authorList>
            <person name="Varghese N."/>
            <person name="Submissions S."/>
        </authorList>
    </citation>
    <scope>NUCLEOTIDE SEQUENCE [LARGE SCALE GENOMIC DNA]</scope>
    <source>
        <strain evidence="2">DSM 46838</strain>
    </source>
</reference>
<name>A0A1I1ZS38_9ACTN</name>
<dbReference type="STRING" id="1798228.SAMN05216574_103130"/>
<protein>
    <submittedName>
        <fullName evidence="1">ACT domain-containing protein</fullName>
    </submittedName>
</protein>
<accession>A0A1I1ZS38</accession>